<feature type="region of interest" description="Disordered" evidence="1">
    <location>
        <begin position="17"/>
        <end position="39"/>
    </location>
</feature>
<organism evidence="2 3">
    <name type="scientific">Petrolisthes cinctipes</name>
    <name type="common">Flat porcelain crab</name>
    <dbReference type="NCBI Taxonomy" id="88211"/>
    <lineage>
        <taxon>Eukaryota</taxon>
        <taxon>Metazoa</taxon>
        <taxon>Ecdysozoa</taxon>
        <taxon>Arthropoda</taxon>
        <taxon>Crustacea</taxon>
        <taxon>Multicrustacea</taxon>
        <taxon>Malacostraca</taxon>
        <taxon>Eumalacostraca</taxon>
        <taxon>Eucarida</taxon>
        <taxon>Decapoda</taxon>
        <taxon>Pleocyemata</taxon>
        <taxon>Anomura</taxon>
        <taxon>Galatheoidea</taxon>
        <taxon>Porcellanidae</taxon>
        <taxon>Petrolisthes</taxon>
    </lineage>
</organism>
<dbReference type="AlphaFoldDB" id="A0AAE1BNF1"/>
<protein>
    <submittedName>
        <fullName evidence="2">Uncharacterized protein</fullName>
    </submittedName>
</protein>
<accession>A0AAE1BNF1</accession>
<evidence type="ECO:0000313" key="3">
    <source>
        <dbReference type="Proteomes" id="UP001286313"/>
    </source>
</evidence>
<gene>
    <name evidence="2" type="ORF">Pcinc_039798</name>
</gene>
<evidence type="ECO:0000256" key="1">
    <source>
        <dbReference type="SAM" id="MobiDB-lite"/>
    </source>
</evidence>
<dbReference type="EMBL" id="JAWQEG010006873">
    <property type="protein sequence ID" value="KAK3853668.1"/>
    <property type="molecule type" value="Genomic_DNA"/>
</dbReference>
<proteinExistence type="predicted"/>
<comment type="caution">
    <text evidence="2">The sequence shown here is derived from an EMBL/GenBank/DDBJ whole genome shotgun (WGS) entry which is preliminary data.</text>
</comment>
<feature type="compositionally biased region" description="Basic residues" evidence="1">
    <location>
        <begin position="95"/>
        <end position="104"/>
    </location>
</feature>
<evidence type="ECO:0000313" key="2">
    <source>
        <dbReference type="EMBL" id="KAK3853668.1"/>
    </source>
</evidence>
<name>A0AAE1BNF1_PETCI</name>
<dbReference type="Proteomes" id="UP001286313">
    <property type="component" value="Unassembled WGS sequence"/>
</dbReference>
<keyword evidence="3" id="KW-1185">Reference proteome</keyword>
<sequence length="104" mass="11998">MWRDTARYYRLIFLTSGSQRSSGGDQDTTELRPEYDGGTGGEVSWPWCSLRHQETKCDQWQLQAHQVNPLEWRIQHRGGGANHRSRTHTQTLVLSKKRRGEGAC</sequence>
<reference evidence="2" key="1">
    <citation type="submission" date="2023-10" db="EMBL/GenBank/DDBJ databases">
        <title>Genome assemblies of two species of porcelain crab, Petrolisthes cinctipes and Petrolisthes manimaculis (Anomura: Porcellanidae).</title>
        <authorList>
            <person name="Angst P."/>
        </authorList>
    </citation>
    <scope>NUCLEOTIDE SEQUENCE</scope>
    <source>
        <strain evidence="2">PB745_01</strain>
        <tissue evidence="2">Gill</tissue>
    </source>
</reference>
<feature type="compositionally biased region" description="Low complexity" evidence="1">
    <location>
        <begin position="17"/>
        <end position="26"/>
    </location>
</feature>
<feature type="region of interest" description="Disordered" evidence="1">
    <location>
        <begin position="77"/>
        <end position="104"/>
    </location>
</feature>